<evidence type="ECO:0000259" key="20">
    <source>
        <dbReference type="PROSITE" id="PS50253"/>
    </source>
</evidence>
<dbReference type="SUPFAM" id="SSF81442">
    <property type="entry name" value="Cytochrome c oxidase subunit I-like"/>
    <property type="match status" value="1"/>
</dbReference>
<dbReference type="PROSITE" id="PS50855">
    <property type="entry name" value="COX1"/>
    <property type="match status" value="1"/>
</dbReference>
<evidence type="ECO:0000256" key="16">
    <source>
        <dbReference type="ARBA" id="ARBA00023136"/>
    </source>
</evidence>
<dbReference type="InterPro" id="IPR000883">
    <property type="entry name" value="Cyt_C_Oxase_1"/>
</dbReference>
<evidence type="ECO:0000256" key="11">
    <source>
        <dbReference type="ARBA" id="ARBA00022967"/>
    </source>
</evidence>
<feature type="transmembrane region" description="Helical" evidence="19">
    <location>
        <begin position="358"/>
        <end position="381"/>
    </location>
</feature>
<evidence type="ECO:0000256" key="3">
    <source>
        <dbReference type="ARBA" id="ARBA00009578"/>
    </source>
</evidence>
<dbReference type="GO" id="GO:0016491">
    <property type="term" value="F:oxidoreductase activity"/>
    <property type="evidence" value="ECO:0007669"/>
    <property type="project" value="UniProtKB-KW"/>
</dbReference>
<feature type="transmembrane region" description="Helical" evidence="19">
    <location>
        <begin position="429"/>
        <end position="451"/>
    </location>
</feature>
<keyword evidence="13 19" id="KW-1133">Transmembrane helix</keyword>
<keyword evidence="6" id="KW-1003">Cell membrane</keyword>
<evidence type="ECO:0000256" key="7">
    <source>
        <dbReference type="ARBA" id="ARBA00022617"/>
    </source>
</evidence>
<dbReference type="RefSeq" id="WP_165891420.1">
    <property type="nucleotide sequence ID" value="NZ_JAAPAP010000001.1"/>
</dbReference>
<feature type="transmembrane region" description="Helical" evidence="19">
    <location>
        <begin position="290"/>
        <end position="311"/>
    </location>
</feature>
<dbReference type="Gene3D" id="1.20.120.80">
    <property type="entry name" value="Cytochrome c oxidase, subunit III, four-helix bundle"/>
    <property type="match status" value="1"/>
</dbReference>
<feature type="transmembrane region" description="Helical" evidence="19">
    <location>
        <begin position="37"/>
        <end position="59"/>
    </location>
</feature>
<dbReference type="EMBL" id="JAAPAP010000001">
    <property type="protein sequence ID" value="NHN76095.1"/>
    <property type="molecule type" value="Genomic_DNA"/>
</dbReference>
<dbReference type="InterPro" id="IPR035973">
    <property type="entry name" value="Cyt_c_oxidase_su3-like_sf"/>
</dbReference>
<name>A0AA43Z3T1_9GAMM</name>
<evidence type="ECO:0000256" key="13">
    <source>
        <dbReference type="ARBA" id="ARBA00022989"/>
    </source>
</evidence>
<keyword evidence="12 18" id="KW-0249">Electron transport</keyword>
<keyword evidence="8 18" id="KW-0679">Respiratory chain</keyword>
<keyword evidence="22" id="KW-0560">Oxidoreductase</keyword>
<feature type="transmembrane region" description="Helical" evidence="19">
    <location>
        <begin position="732"/>
        <end position="755"/>
    </location>
</feature>
<comment type="pathway">
    <text evidence="2">Energy metabolism; oxidative phosphorylation.</text>
</comment>
<comment type="catalytic activity">
    <reaction evidence="17">
        <text>4 Fe(II)-[cytochrome c] + O2 + 8 H(+)(in) = 4 Fe(III)-[cytochrome c] + 2 H2O + 4 H(+)(out)</text>
        <dbReference type="Rhea" id="RHEA:11436"/>
        <dbReference type="Rhea" id="RHEA-COMP:10350"/>
        <dbReference type="Rhea" id="RHEA-COMP:14399"/>
        <dbReference type="ChEBI" id="CHEBI:15377"/>
        <dbReference type="ChEBI" id="CHEBI:15378"/>
        <dbReference type="ChEBI" id="CHEBI:15379"/>
        <dbReference type="ChEBI" id="CHEBI:29033"/>
        <dbReference type="ChEBI" id="CHEBI:29034"/>
        <dbReference type="EC" id="7.1.1.9"/>
    </reaction>
</comment>
<proteinExistence type="inferred from homology"/>
<keyword evidence="14" id="KW-0408">Iron</keyword>
<dbReference type="InterPro" id="IPR023615">
    <property type="entry name" value="Cyt_c_Oxase_su1_BS"/>
</dbReference>
<dbReference type="Proteomes" id="UP000736384">
    <property type="component" value="Unassembled WGS sequence"/>
</dbReference>
<feature type="transmembrane region" description="Helical" evidence="19">
    <location>
        <begin position="471"/>
        <end position="492"/>
    </location>
</feature>
<dbReference type="PROSITE" id="PS00077">
    <property type="entry name" value="COX1_CUB"/>
    <property type="match status" value="1"/>
</dbReference>
<dbReference type="InterPro" id="IPR023616">
    <property type="entry name" value="Cyt_c_oxase-like_su1_dom"/>
</dbReference>
<evidence type="ECO:0000256" key="4">
    <source>
        <dbReference type="ARBA" id="ARBA00012949"/>
    </source>
</evidence>
<feature type="transmembrane region" description="Helical" evidence="19">
    <location>
        <begin position="813"/>
        <end position="831"/>
    </location>
</feature>
<evidence type="ECO:0000256" key="2">
    <source>
        <dbReference type="ARBA" id="ARBA00004673"/>
    </source>
</evidence>
<protein>
    <recommendedName>
        <fullName evidence="4">cytochrome-c oxidase</fullName>
        <ecNumber evidence="4">7.1.1.9</ecNumber>
    </recommendedName>
</protein>
<feature type="transmembrane region" description="Helical" evidence="19">
    <location>
        <begin position="393"/>
        <end position="417"/>
    </location>
</feature>
<evidence type="ECO:0000256" key="6">
    <source>
        <dbReference type="ARBA" id="ARBA00022475"/>
    </source>
</evidence>
<feature type="transmembrane region" description="Helical" evidence="19">
    <location>
        <begin position="610"/>
        <end position="627"/>
    </location>
</feature>
<feature type="transmembrane region" description="Helical" evidence="19">
    <location>
        <begin position="767"/>
        <end position="792"/>
    </location>
</feature>
<feature type="transmembrane region" description="Helical" evidence="19">
    <location>
        <begin position="659"/>
        <end position="680"/>
    </location>
</feature>
<dbReference type="InterPro" id="IPR000298">
    <property type="entry name" value="Cyt_c_oxidase-like_su3"/>
</dbReference>
<comment type="subcellular location">
    <subcellularLocation>
        <location evidence="1">Cell membrane</location>
        <topology evidence="1">Multi-pass membrane protein</topology>
    </subcellularLocation>
</comment>
<feature type="transmembrane region" description="Helical" evidence="19">
    <location>
        <begin position="166"/>
        <end position="190"/>
    </location>
</feature>
<keyword evidence="5 18" id="KW-0813">Transport</keyword>
<comment type="caution">
    <text evidence="22">The sequence shown here is derived from an EMBL/GenBank/DDBJ whole genome shotgun (WGS) entry which is preliminary data.</text>
</comment>
<keyword evidence="11" id="KW-1278">Translocase</keyword>
<evidence type="ECO:0000313" key="23">
    <source>
        <dbReference type="Proteomes" id="UP000736384"/>
    </source>
</evidence>
<organism evidence="22 23">
    <name type="scientific">Azotobacter chroococcum</name>
    <dbReference type="NCBI Taxonomy" id="353"/>
    <lineage>
        <taxon>Bacteria</taxon>
        <taxon>Pseudomonadati</taxon>
        <taxon>Pseudomonadota</taxon>
        <taxon>Gammaproteobacteria</taxon>
        <taxon>Pseudomonadales</taxon>
        <taxon>Pseudomonadaceae</taxon>
        <taxon>Azotobacter</taxon>
    </lineage>
</organism>
<evidence type="ECO:0000256" key="19">
    <source>
        <dbReference type="SAM" id="Phobius"/>
    </source>
</evidence>
<evidence type="ECO:0000256" key="9">
    <source>
        <dbReference type="ARBA" id="ARBA00022692"/>
    </source>
</evidence>
<comment type="similarity">
    <text evidence="3 18">Belongs to the heme-copper respiratory oxidase family.</text>
</comment>
<accession>A0AA43Z3T1</accession>
<gene>
    <name evidence="22" type="primary">ctaD</name>
    <name evidence="22" type="ORF">HA520_02120</name>
</gene>
<dbReference type="FunFam" id="1.20.210.10:FF:000006">
    <property type="entry name" value="Cytochrome c oxidase subunit 1"/>
    <property type="match status" value="1"/>
</dbReference>
<evidence type="ECO:0000256" key="15">
    <source>
        <dbReference type="ARBA" id="ARBA00023008"/>
    </source>
</evidence>
<feature type="transmembrane region" description="Helical" evidence="19">
    <location>
        <begin position="587"/>
        <end position="604"/>
    </location>
</feature>
<dbReference type="AlphaFoldDB" id="A0AA43Z3T1"/>
<reference evidence="22" key="1">
    <citation type="submission" date="2020-03" db="EMBL/GenBank/DDBJ databases">
        <title>Genome assembly of Azotobacter chroococcum W5.</title>
        <authorList>
            <person name="Kannepalli A."/>
        </authorList>
    </citation>
    <scope>NUCLEOTIDE SEQUENCE</scope>
    <source>
        <strain evidence="22">W5</strain>
    </source>
</reference>
<evidence type="ECO:0000256" key="12">
    <source>
        <dbReference type="ARBA" id="ARBA00022982"/>
    </source>
</evidence>
<dbReference type="GO" id="GO:0015990">
    <property type="term" value="P:electron transport coupled proton transport"/>
    <property type="evidence" value="ECO:0007669"/>
    <property type="project" value="InterPro"/>
</dbReference>
<keyword evidence="9 18" id="KW-0812">Transmembrane</keyword>
<evidence type="ECO:0000313" key="22">
    <source>
        <dbReference type="EMBL" id="NHN76095.1"/>
    </source>
</evidence>
<dbReference type="GO" id="GO:0005886">
    <property type="term" value="C:plasma membrane"/>
    <property type="evidence" value="ECO:0007669"/>
    <property type="project" value="UniProtKB-SubCell"/>
</dbReference>
<evidence type="ECO:0000256" key="1">
    <source>
        <dbReference type="ARBA" id="ARBA00004651"/>
    </source>
</evidence>
<sequence length="837" mass="92144">MSDPRLQDRERLHRDFHAVWGNPAGWRALSIVNHTSIGLRFMLTGTVFFLIGGLLAMLIRAQLARPELPLIDHQTYNQLFTLHGSVMMFLFAVPMVEGLAVYLIPKMIGARDLVFPRLSAFGYWCYLFGGTILVSSLALGLAPNGGWFMYTPLSSAAHSPGVNADVWLLGITFVEISSVAGGIELAVSILRSRAPGMSLDRMPLFAWYMLVTSLMIVFGFPPLILGSILLELERAAGFAFFDVARGGDPLLWQHLFWLFGHPEVYIIFLPAAGIVSTLLPVFARRPLVGYRWLVLAVIGTGFLSFGLWVHHMFTVGIPLLGQAFFSAASMLVAVPTGIQVFAWLATLWTGRPLFNVPMLWLVGFLVIFVAGGLTGVMLALVPFDWQVHDTHFVVAHMHYVLVGGMLFPLIAGLYYWLPHFSGRLPSERLGRWGFWLTFGGFNATFLVMHWTGLLGMPRRVYTYPAGLGWDLPNLISSVGSFVMAMGVAMVLLDIGLHFRFGRRAGDNPWQADTLEWATALPPAAYNFVSLPACTSRHPLWENPALGQSIAEGRHGLPTIDHGRRETWGSDPLSGQVREIIHLPGNSWLPLYAALVLTVVCLSLLNGAYVLAGVAALATLSILLRWSWVNGAHPLAAPDARTRPGDPPLHSRTFDGPGRWGMGTTLLANGVLFFSLIFAWFYLWTVAPNWQPPARSPLPELALLLDGLLLGAVALGFRLLLRRLRRGNCRRLEGALWMLAALGLLQAAGLAWVLAATPLAPTASAHDALIAVTLGYLLLHCALAPLFTALQAWRVRLGLVGERAPYEPAVLLQWWDYCLLTFWVSYFALVLFPRGIGA</sequence>
<dbReference type="EC" id="7.1.1.9" evidence="4"/>
<dbReference type="NCBIfam" id="TIGR02891">
    <property type="entry name" value="CtaD_CoxA"/>
    <property type="match status" value="1"/>
</dbReference>
<dbReference type="GO" id="GO:0046872">
    <property type="term" value="F:metal ion binding"/>
    <property type="evidence" value="ECO:0007669"/>
    <property type="project" value="UniProtKB-KW"/>
</dbReference>
<evidence type="ECO:0000256" key="14">
    <source>
        <dbReference type="ARBA" id="ARBA00023004"/>
    </source>
</evidence>
<feature type="transmembrane region" description="Helical" evidence="19">
    <location>
        <begin position="323"/>
        <end position="346"/>
    </location>
</feature>
<keyword evidence="7 18" id="KW-0349">Heme</keyword>
<dbReference type="Pfam" id="PF00115">
    <property type="entry name" value="COX1"/>
    <property type="match status" value="1"/>
</dbReference>
<dbReference type="InterPro" id="IPR036927">
    <property type="entry name" value="Cyt_c_oxase-like_su1_sf"/>
</dbReference>
<dbReference type="PANTHER" id="PTHR10422:SF35">
    <property type="entry name" value="CYTOCHROME BO(3) UBIQUINOL OXIDASE SUBUNIT 1"/>
    <property type="match status" value="1"/>
</dbReference>
<dbReference type="Gene3D" id="1.20.210.10">
    <property type="entry name" value="Cytochrome c oxidase-like, subunit I domain"/>
    <property type="match status" value="1"/>
</dbReference>
<keyword evidence="15" id="KW-0186">Copper</keyword>
<keyword evidence="16 19" id="KW-0472">Membrane</keyword>
<feature type="transmembrane region" description="Helical" evidence="19">
    <location>
        <begin position="79"/>
        <end position="104"/>
    </location>
</feature>
<feature type="domain" description="Cytochrome oxidase subunit I profile" evidence="21">
    <location>
        <begin position="26"/>
        <end position="534"/>
    </location>
</feature>
<feature type="transmembrane region" description="Helical" evidence="19">
    <location>
        <begin position="124"/>
        <end position="146"/>
    </location>
</feature>
<evidence type="ECO:0000256" key="8">
    <source>
        <dbReference type="ARBA" id="ARBA00022660"/>
    </source>
</evidence>
<evidence type="ECO:0000256" key="5">
    <source>
        <dbReference type="ARBA" id="ARBA00022448"/>
    </source>
</evidence>
<feature type="transmembrane region" description="Helical" evidence="19">
    <location>
        <begin position="264"/>
        <end position="283"/>
    </location>
</feature>
<dbReference type="SUPFAM" id="SSF81452">
    <property type="entry name" value="Cytochrome c oxidase subunit III-like"/>
    <property type="match status" value="1"/>
</dbReference>
<dbReference type="InterPro" id="IPR013833">
    <property type="entry name" value="Cyt_c_oxidase_su3_a-hlx"/>
</dbReference>
<feature type="transmembrane region" description="Helical" evidence="19">
    <location>
        <begin position="700"/>
        <end position="720"/>
    </location>
</feature>
<evidence type="ECO:0000256" key="17">
    <source>
        <dbReference type="ARBA" id="ARBA00047816"/>
    </source>
</evidence>
<evidence type="ECO:0000259" key="21">
    <source>
        <dbReference type="PROSITE" id="PS50855"/>
    </source>
</evidence>
<dbReference type="PRINTS" id="PR01165">
    <property type="entry name" value="CYCOXIDASEI"/>
</dbReference>
<dbReference type="CDD" id="cd01662">
    <property type="entry name" value="Ubiquinol_Oxidase_I"/>
    <property type="match status" value="1"/>
</dbReference>
<dbReference type="GO" id="GO:0020037">
    <property type="term" value="F:heme binding"/>
    <property type="evidence" value="ECO:0007669"/>
    <property type="project" value="InterPro"/>
</dbReference>
<dbReference type="GO" id="GO:0022904">
    <property type="term" value="P:respiratory electron transport chain"/>
    <property type="evidence" value="ECO:0007669"/>
    <property type="project" value="InterPro"/>
</dbReference>
<keyword evidence="10" id="KW-0479">Metal-binding</keyword>
<evidence type="ECO:0000256" key="10">
    <source>
        <dbReference type="ARBA" id="ARBA00022723"/>
    </source>
</evidence>
<evidence type="ECO:0000256" key="18">
    <source>
        <dbReference type="RuleBase" id="RU000370"/>
    </source>
</evidence>
<dbReference type="PROSITE" id="PS50253">
    <property type="entry name" value="COX3"/>
    <property type="match status" value="1"/>
</dbReference>
<dbReference type="PANTHER" id="PTHR10422">
    <property type="entry name" value="CYTOCHROME C OXIDASE SUBUNIT 1"/>
    <property type="match status" value="1"/>
</dbReference>
<dbReference type="GO" id="GO:0004129">
    <property type="term" value="F:cytochrome-c oxidase activity"/>
    <property type="evidence" value="ECO:0007669"/>
    <property type="project" value="UniProtKB-EC"/>
</dbReference>
<feature type="domain" description="Heme-copper oxidase subunit III family profile" evidence="20">
    <location>
        <begin position="576"/>
        <end position="834"/>
    </location>
</feature>
<feature type="transmembrane region" description="Helical" evidence="19">
    <location>
        <begin position="202"/>
        <end position="224"/>
    </location>
</feature>
<dbReference type="InterPro" id="IPR014241">
    <property type="entry name" value="Cyt_c_oxidase_su1_bac"/>
</dbReference>
<dbReference type="GO" id="GO:0009060">
    <property type="term" value="P:aerobic respiration"/>
    <property type="evidence" value="ECO:0007669"/>
    <property type="project" value="InterPro"/>
</dbReference>